<reference evidence="3" key="1">
    <citation type="submission" date="2015-03" db="EMBL/GenBank/DDBJ databases">
        <authorList>
            <consortium name="Pathogen Informatics"/>
        </authorList>
    </citation>
    <scope>NUCLEOTIDE SEQUENCE [LARGE SCALE GENOMIC DNA]</scope>
    <source>
        <strain evidence="3">NCTC11134</strain>
    </source>
</reference>
<dbReference type="Proteomes" id="UP000057820">
    <property type="component" value="Chromosome 1"/>
</dbReference>
<dbReference type="InterPro" id="IPR010982">
    <property type="entry name" value="Lambda_DNA-bd_dom_sf"/>
</dbReference>
<dbReference type="GO" id="GO:0003677">
    <property type="term" value="F:DNA binding"/>
    <property type="evidence" value="ECO:0007669"/>
    <property type="project" value="InterPro"/>
</dbReference>
<evidence type="ECO:0000259" key="1">
    <source>
        <dbReference type="PROSITE" id="PS50943"/>
    </source>
</evidence>
<sequence length="127" mass="14224">MTEWQHVGELTRQVAAELRVQRAALDWTQQDLAQRVGIPHDALARIEACGSSIDLDLLTRFAAVFALDPPDFLAAAIRNSEQRLRDGNLYLPDGSLDPVQVSVAPPSKEHLAMLRATREERKRQRGE</sequence>
<organism evidence="2 3">
    <name type="scientific">Nocardia farcinica</name>
    <dbReference type="NCBI Taxonomy" id="37329"/>
    <lineage>
        <taxon>Bacteria</taxon>
        <taxon>Bacillati</taxon>
        <taxon>Actinomycetota</taxon>
        <taxon>Actinomycetes</taxon>
        <taxon>Mycobacteriales</taxon>
        <taxon>Nocardiaceae</taxon>
        <taxon>Nocardia</taxon>
    </lineage>
</organism>
<proteinExistence type="predicted"/>
<dbReference type="InterPro" id="IPR001387">
    <property type="entry name" value="Cro/C1-type_HTH"/>
</dbReference>
<accession>A0A0H5NE06</accession>
<dbReference type="KEGG" id="nfr:ERS450000_00196"/>
<dbReference type="EMBL" id="LN868938">
    <property type="protein sequence ID" value="CRY73554.1"/>
    <property type="molecule type" value="Genomic_DNA"/>
</dbReference>
<evidence type="ECO:0000313" key="2">
    <source>
        <dbReference type="EMBL" id="CRY73554.1"/>
    </source>
</evidence>
<evidence type="ECO:0000313" key="3">
    <source>
        <dbReference type="Proteomes" id="UP000057820"/>
    </source>
</evidence>
<dbReference type="SUPFAM" id="SSF47413">
    <property type="entry name" value="lambda repressor-like DNA-binding domains"/>
    <property type="match status" value="1"/>
</dbReference>
<dbReference type="SMART" id="SM00530">
    <property type="entry name" value="HTH_XRE"/>
    <property type="match status" value="1"/>
</dbReference>
<dbReference type="AlphaFoldDB" id="A0A0H5NE06"/>
<dbReference type="Pfam" id="PF13560">
    <property type="entry name" value="HTH_31"/>
    <property type="match status" value="1"/>
</dbReference>
<dbReference type="RefSeq" id="WP_139337562.1">
    <property type="nucleotide sequence ID" value="NZ_CP031418.1"/>
</dbReference>
<gene>
    <name evidence="2" type="ORF">ERS450000_00196</name>
</gene>
<name>A0A0H5NE06_NOCFR</name>
<feature type="domain" description="HTH cro/C1-type" evidence="1">
    <location>
        <begin position="18"/>
        <end position="72"/>
    </location>
</feature>
<dbReference type="Gene3D" id="1.10.260.40">
    <property type="entry name" value="lambda repressor-like DNA-binding domains"/>
    <property type="match status" value="1"/>
</dbReference>
<dbReference type="CDD" id="cd00093">
    <property type="entry name" value="HTH_XRE"/>
    <property type="match status" value="1"/>
</dbReference>
<dbReference type="PROSITE" id="PS50943">
    <property type="entry name" value="HTH_CROC1"/>
    <property type="match status" value="1"/>
</dbReference>
<protein>
    <submittedName>
        <fullName evidence="2">Transcriptional regulator, y4mF family</fullName>
    </submittedName>
</protein>